<dbReference type="InterPro" id="IPR012902">
    <property type="entry name" value="N_methyl_site"/>
</dbReference>
<evidence type="ECO:0000256" key="2">
    <source>
        <dbReference type="ARBA" id="ARBA00022481"/>
    </source>
</evidence>
<dbReference type="AlphaFoldDB" id="A0A1S8YKM2"/>
<dbReference type="GO" id="GO:0016020">
    <property type="term" value="C:membrane"/>
    <property type="evidence" value="ECO:0007669"/>
    <property type="project" value="UniProtKB-SubCell"/>
</dbReference>
<dbReference type="NCBIfam" id="TIGR02532">
    <property type="entry name" value="IV_pilin_GFxxxE"/>
    <property type="match status" value="1"/>
</dbReference>
<dbReference type="EMBL" id="MRUL01000008">
    <property type="protein sequence ID" value="OON39649.1"/>
    <property type="molecule type" value="Genomic_DNA"/>
</dbReference>
<organism evidence="6 7">
    <name type="scientific">Izhakiella australiensis</name>
    <dbReference type="NCBI Taxonomy" id="1926881"/>
    <lineage>
        <taxon>Bacteria</taxon>
        <taxon>Pseudomonadati</taxon>
        <taxon>Pseudomonadota</taxon>
        <taxon>Gammaproteobacteria</taxon>
        <taxon>Enterobacterales</taxon>
        <taxon>Erwiniaceae</taxon>
        <taxon>Izhakiella</taxon>
    </lineage>
</organism>
<keyword evidence="5" id="KW-0472">Membrane</keyword>
<dbReference type="GO" id="GO:0015628">
    <property type="term" value="P:protein secretion by the type II secretion system"/>
    <property type="evidence" value="ECO:0007669"/>
    <property type="project" value="TreeGrafter"/>
</dbReference>
<evidence type="ECO:0000256" key="3">
    <source>
        <dbReference type="ARBA" id="ARBA00022692"/>
    </source>
</evidence>
<dbReference type="OrthoDB" id="7059546at2"/>
<accession>A0A1S8YKM2</accession>
<protein>
    <recommendedName>
        <fullName evidence="8">Prepilin-type N-terminal cleavage/methylation domain-containing protein</fullName>
    </recommendedName>
</protein>
<evidence type="ECO:0000256" key="1">
    <source>
        <dbReference type="ARBA" id="ARBA00004167"/>
    </source>
</evidence>
<dbReference type="Proteomes" id="UP000190667">
    <property type="component" value="Unassembled WGS sequence"/>
</dbReference>
<keyword evidence="4" id="KW-1133">Transmembrane helix</keyword>
<dbReference type="InterPro" id="IPR016419">
    <property type="entry name" value="Prepilin_Pept-dep_B_prd"/>
</dbReference>
<dbReference type="Pfam" id="PF07963">
    <property type="entry name" value="N_methyl"/>
    <property type="match status" value="1"/>
</dbReference>
<name>A0A1S8YKM2_9GAMM</name>
<comment type="subcellular location">
    <subcellularLocation>
        <location evidence="1">Membrane</location>
        <topology evidence="1">Single-pass membrane protein</topology>
    </subcellularLocation>
</comment>
<dbReference type="PIRSF" id="PIRSF004525">
    <property type="entry name" value="Pilin_peptidase-dep_B_prd"/>
    <property type="match status" value="1"/>
</dbReference>
<gene>
    <name evidence="6" type="ORF">BTJ39_13025</name>
</gene>
<dbReference type="PANTHER" id="PTHR39583:SF3">
    <property type="entry name" value="PREPILIN PEPTIDASE-DEPENDENT PROTEIN B"/>
    <property type="match status" value="1"/>
</dbReference>
<evidence type="ECO:0008006" key="8">
    <source>
        <dbReference type="Google" id="ProtNLM"/>
    </source>
</evidence>
<dbReference type="InterPro" id="IPR051621">
    <property type="entry name" value="T2SS_protein_J"/>
</dbReference>
<reference evidence="6 7" key="1">
    <citation type="submission" date="2016-12" db="EMBL/GenBank/DDBJ databases">
        <title>Izhakiella australiana sp. nov. of genus Izhakiella isolated from Australian desert.</title>
        <authorList>
            <person name="Ji M."/>
        </authorList>
    </citation>
    <scope>NUCLEOTIDE SEQUENCE [LARGE SCALE GENOMIC DNA]</scope>
    <source>
        <strain evidence="6 7">D4N98</strain>
    </source>
</reference>
<evidence type="ECO:0000256" key="5">
    <source>
        <dbReference type="ARBA" id="ARBA00023136"/>
    </source>
</evidence>
<keyword evidence="2" id="KW-0488">Methylation</keyword>
<dbReference type="SUPFAM" id="SSF54523">
    <property type="entry name" value="Pili subunits"/>
    <property type="match status" value="1"/>
</dbReference>
<evidence type="ECO:0000256" key="4">
    <source>
        <dbReference type="ARBA" id="ARBA00022989"/>
    </source>
</evidence>
<keyword evidence="7" id="KW-1185">Reference proteome</keyword>
<evidence type="ECO:0000313" key="6">
    <source>
        <dbReference type="EMBL" id="OON39649.1"/>
    </source>
</evidence>
<evidence type="ECO:0000313" key="7">
    <source>
        <dbReference type="Proteomes" id="UP000190667"/>
    </source>
</evidence>
<dbReference type="STRING" id="1926881.BTJ39_13025"/>
<dbReference type="InterPro" id="IPR045584">
    <property type="entry name" value="Pilin-like"/>
</dbReference>
<dbReference type="PANTHER" id="PTHR39583">
    <property type="entry name" value="TYPE II SECRETION SYSTEM PROTEIN J-RELATED"/>
    <property type="match status" value="1"/>
</dbReference>
<proteinExistence type="predicted"/>
<keyword evidence="3" id="KW-0812">Transmembrane</keyword>
<dbReference type="NCBIfam" id="NF007848">
    <property type="entry name" value="PRK10557.1"/>
    <property type="match status" value="1"/>
</dbReference>
<comment type="caution">
    <text evidence="6">The sequence shown here is derived from an EMBL/GenBank/DDBJ whole genome shotgun (WGS) entry which is preliminary data.</text>
</comment>
<sequence length="185" mass="20902">MNQRGFTLIEMLIALLLMAILFPLAGRFLSALTAANLQQSMLAQLHDEAYYLAFSLEKAVRRAGYCHGDCAGTGLTLSAAHCLLIRWDENSDGRWEPPSSAYSDYYGYRLRAGNLETQRGVADCNGSGWEKMNDPHNVRITAFNLQVQGDRVWFRLRMRSVRWPALEVEVQRWVTRENGDAATKG</sequence>